<dbReference type="RefSeq" id="XP_025350354.1">
    <property type="nucleotide sequence ID" value="XM_025494087.1"/>
</dbReference>
<accession>A0A316UE94</accession>
<evidence type="ECO:0000259" key="7">
    <source>
        <dbReference type="PROSITE" id="PS50815"/>
    </source>
</evidence>
<reference evidence="8 9" key="1">
    <citation type="journal article" date="2018" name="Mol. Biol. Evol.">
        <title>Broad Genomic Sampling Reveals a Smut Pathogenic Ancestry of the Fungal Clade Ustilaginomycotina.</title>
        <authorList>
            <person name="Kijpornyongpan T."/>
            <person name="Mondo S.J."/>
            <person name="Barry K."/>
            <person name="Sandor L."/>
            <person name="Lee J."/>
            <person name="Lipzen A."/>
            <person name="Pangilinan J."/>
            <person name="LaButti K."/>
            <person name="Hainaut M."/>
            <person name="Henrissat B."/>
            <person name="Grigoriev I.V."/>
            <person name="Spatafora J.W."/>
            <person name="Aime M.C."/>
        </authorList>
    </citation>
    <scope>NUCLEOTIDE SEQUENCE [LARGE SCALE GENOMIC DNA]</scope>
    <source>
        <strain evidence="8 9">MCA 4718</strain>
    </source>
</reference>
<dbReference type="SUPFAM" id="SSF56019">
    <property type="entry name" value="The spindle assembly checkpoint protein mad2"/>
    <property type="match status" value="1"/>
</dbReference>
<organism evidence="8 9">
    <name type="scientific">Pseudomicrostroma glucosiphilum</name>
    <dbReference type="NCBI Taxonomy" id="1684307"/>
    <lineage>
        <taxon>Eukaryota</taxon>
        <taxon>Fungi</taxon>
        <taxon>Dikarya</taxon>
        <taxon>Basidiomycota</taxon>
        <taxon>Ustilaginomycotina</taxon>
        <taxon>Exobasidiomycetes</taxon>
        <taxon>Microstromatales</taxon>
        <taxon>Microstromatales incertae sedis</taxon>
        <taxon>Pseudomicrostroma</taxon>
    </lineage>
</organism>
<feature type="domain" description="HORMA" evidence="7">
    <location>
        <begin position="29"/>
        <end position="254"/>
    </location>
</feature>
<evidence type="ECO:0000313" key="9">
    <source>
        <dbReference type="Proteomes" id="UP000245942"/>
    </source>
</evidence>
<dbReference type="GO" id="GO:0051598">
    <property type="term" value="P:meiotic recombination checkpoint signaling"/>
    <property type="evidence" value="ECO:0007669"/>
    <property type="project" value="TreeGrafter"/>
</dbReference>
<feature type="compositionally biased region" description="Basic and acidic residues" evidence="6">
    <location>
        <begin position="814"/>
        <end position="826"/>
    </location>
</feature>
<protein>
    <recommendedName>
        <fullName evidence="7">HORMA domain-containing protein</fullName>
    </recommendedName>
</protein>
<dbReference type="PANTHER" id="PTHR48225:SF7">
    <property type="entry name" value="MEIOSIS-SPECIFIC PROTEIN HOP1"/>
    <property type="match status" value="1"/>
</dbReference>
<gene>
    <name evidence="8" type="ORF">BCV69DRAFT_297142</name>
</gene>
<keyword evidence="5" id="KW-0469">Meiosis</keyword>
<feature type="compositionally biased region" description="Basic and acidic residues" evidence="6">
    <location>
        <begin position="791"/>
        <end position="801"/>
    </location>
</feature>
<dbReference type="GO" id="GO:0005634">
    <property type="term" value="C:nucleus"/>
    <property type="evidence" value="ECO:0007669"/>
    <property type="project" value="UniProtKB-SubCell"/>
</dbReference>
<dbReference type="GO" id="GO:0005694">
    <property type="term" value="C:chromosome"/>
    <property type="evidence" value="ECO:0007669"/>
    <property type="project" value="UniProtKB-SubCell"/>
</dbReference>
<dbReference type="PROSITE" id="PS50815">
    <property type="entry name" value="HORMA"/>
    <property type="match status" value="1"/>
</dbReference>
<evidence type="ECO:0000313" key="8">
    <source>
        <dbReference type="EMBL" id="PWN23194.1"/>
    </source>
</evidence>
<evidence type="ECO:0000256" key="6">
    <source>
        <dbReference type="SAM" id="MobiDB-lite"/>
    </source>
</evidence>
<dbReference type="EMBL" id="KZ819322">
    <property type="protein sequence ID" value="PWN23194.1"/>
    <property type="molecule type" value="Genomic_DNA"/>
</dbReference>
<feature type="compositionally biased region" description="Polar residues" evidence="6">
    <location>
        <begin position="511"/>
        <end position="523"/>
    </location>
</feature>
<dbReference type="GO" id="GO:0007130">
    <property type="term" value="P:synaptonemal complex assembly"/>
    <property type="evidence" value="ECO:0007669"/>
    <property type="project" value="TreeGrafter"/>
</dbReference>
<evidence type="ECO:0000256" key="4">
    <source>
        <dbReference type="ARBA" id="ARBA00023242"/>
    </source>
</evidence>
<proteinExistence type="predicted"/>
<sequence length="853" mass="94137">MQRIRPQSLAAVSGQAQAVQNTQAFLTQQESLQTVKDLIEISIGSFTYLRDIFPEDCYKNHICKSANPKSNVTTKKLARGSFAAVDKLLDYLELGVYDALEKRYLSSLILAIHLDKEQPGNVVETYTFNFSYTKDDKGNTIPIMDITDGLDRLAFSTNEPKVAAPTVAEIRVRVQSIIRSLISYVETFQRLPDQKFLYFKVHYNNDCPQEYEPPYFGPAQEHRLQFFTRNLAERPEKMRFGELETGHHKVRASIASVAGLLPEVAEGDDIHSQISLQLKDQAERSVLWDAEQQAEDGFETHPEYDESAFAVAHSLSKEEHEKVQLLGINKRYEPEAPIGYRMSDGRIAPIPPSALEEFQLGQGSKRQGHEASKEENADVEMFVAKAIKRSFEDQPVATELANSIISPFYQGSMDGTALLDEPTQLTQMSLQLPPCTQRSFAPNAVSLDFEPGQSQSLSIVESANESEKAIEGSDDQIIIDTQDSRASNEHALEHDSIQSLAMTPNIVSQSSIAAQTPGQTPSTAKEEMLSRTDASTLASIDPAAQKQARSGRKRSDKSEETCTCGYPVLHAAHAGKCSVCDRRLHLPCYGHLAWKDGGKVPLSCWDHALPSHASDPIEQDVIRGDTYRQLQHLAFVRRALYELHRAGSWPDGGLTAFSKLTGFTTGLSGELYSQLLSEGFLTSSGAGSKKTRRATKQTVLDTSWATKSRFKNEYFSPGGGKEKTIFTAYQKQLDDMMAAFTAKNSASRAGSLTDQRDATEVPAASPKRQKSVLQPAMHKTNSKAIGGDGECTPRAHSRNDSGNRSGGAGLAGQKRNEPDSAEKQDVGDVVLKKAAWARASQCDPIEVRWDFDE</sequence>
<dbReference type="Gene3D" id="3.30.900.10">
    <property type="entry name" value="HORMA domain"/>
    <property type="match status" value="1"/>
</dbReference>
<evidence type="ECO:0000256" key="2">
    <source>
        <dbReference type="ARBA" id="ARBA00004286"/>
    </source>
</evidence>
<keyword evidence="3" id="KW-0158">Chromosome</keyword>
<dbReference type="OrthoDB" id="1928087at2759"/>
<name>A0A316UE94_9BASI</name>
<evidence type="ECO:0000256" key="5">
    <source>
        <dbReference type="ARBA" id="ARBA00023254"/>
    </source>
</evidence>
<dbReference type="PANTHER" id="PTHR48225">
    <property type="entry name" value="HORMA DOMAIN-CONTAINING PROTEIN 1"/>
    <property type="match status" value="1"/>
</dbReference>
<comment type="subcellular location">
    <subcellularLocation>
        <location evidence="2">Chromosome</location>
    </subcellularLocation>
    <subcellularLocation>
        <location evidence="1">Nucleus</location>
    </subcellularLocation>
</comment>
<feature type="region of interest" description="Disordered" evidence="6">
    <location>
        <begin position="511"/>
        <end position="560"/>
    </location>
</feature>
<dbReference type="InterPro" id="IPR051294">
    <property type="entry name" value="HORMA_MeioticProgression"/>
</dbReference>
<dbReference type="Pfam" id="PF02301">
    <property type="entry name" value="HORMA"/>
    <property type="match status" value="1"/>
</dbReference>
<dbReference type="GeneID" id="37015821"/>
<dbReference type="STRING" id="1684307.A0A316UE94"/>
<keyword evidence="9" id="KW-1185">Reference proteome</keyword>
<dbReference type="AlphaFoldDB" id="A0A316UE94"/>
<keyword evidence="4" id="KW-0539">Nucleus</keyword>
<evidence type="ECO:0000256" key="3">
    <source>
        <dbReference type="ARBA" id="ARBA00022454"/>
    </source>
</evidence>
<feature type="region of interest" description="Disordered" evidence="6">
    <location>
        <begin position="745"/>
        <end position="826"/>
    </location>
</feature>
<dbReference type="InterPro" id="IPR003511">
    <property type="entry name" value="HORMA_dom"/>
</dbReference>
<evidence type="ECO:0000256" key="1">
    <source>
        <dbReference type="ARBA" id="ARBA00004123"/>
    </source>
</evidence>
<dbReference type="InterPro" id="IPR036570">
    <property type="entry name" value="HORMA_dom_sf"/>
</dbReference>
<dbReference type="Proteomes" id="UP000245942">
    <property type="component" value="Unassembled WGS sequence"/>
</dbReference>